<dbReference type="InterPro" id="IPR011009">
    <property type="entry name" value="Kinase-like_dom_sf"/>
</dbReference>
<keyword evidence="3" id="KW-1185">Reference proteome</keyword>
<comment type="caution">
    <text evidence="2">The sequence shown here is derived from an EMBL/GenBank/DDBJ whole genome shotgun (WGS) entry which is preliminary data.</text>
</comment>
<dbReference type="InterPro" id="IPR017441">
    <property type="entry name" value="Protein_kinase_ATP_BS"/>
</dbReference>
<dbReference type="EMBL" id="CAJVPQ010013133">
    <property type="protein sequence ID" value="CAG8734574.1"/>
    <property type="molecule type" value="Genomic_DNA"/>
</dbReference>
<name>A0A9N9NG52_9GLOM</name>
<accession>A0A9N9NG52</accession>
<dbReference type="Gene3D" id="3.30.200.20">
    <property type="entry name" value="Phosphorylase Kinase, domain 1"/>
    <property type="match status" value="1"/>
</dbReference>
<keyword evidence="1" id="KW-0547">Nucleotide-binding</keyword>
<organism evidence="2 3">
    <name type="scientific">Funneliformis caledonium</name>
    <dbReference type="NCBI Taxonomy" id="1117310"/>
    <lineage>
        <taxon>Eukaryota</taxon>
        <taxon>Fungi</taxon>
        <taxon>Fungi incertae sedis</taxon>
        <taxon>Mucoromycota</taxon>
        <taxon>Glomeromycotina</taxon>
        <taxon>Glomeromycetes</taxon>
        <taxon>Glomerales</taxon>
        <taxon>Glomeraceae</taxon>
        <taxon>Funneliformis</taxon>
    </lineage>
</organism>
<feature type="non-terminal residue" evidence="2">
    <location>
        <position position="58"/>
    </location>
</feature>
<dbReference type="GO" id="GO:0005524">
    <property type="term" value="F:ATP binding"/>
    <property type="evidence" value="ECO:0007669"/>
    <property type="project" value="UniProtKB-UniRule"/>
</dbReference>
<gene>
    <name evidence="2" type="ORF">FCALED_LOCUS15212</name>
</gene>
<dbReference type="OrthoDB" id="5979581at2759"/>
<proteinExistence type="predicted"/>
<evidence type="ECO:0000256" key="1">
    <source>
        <dbReference type="PROSITE-ProRule" id="PRU10141"/>
    </source>
</evidence>
<dbReference type="PROSITE" id="PS00107">
    <property type="entry name" value="PROTEIN_KINASE_ATP"/>
    <property type="match status" value="1"/>
</dbReference>
<dbReference type="AlphaFoldDB" id="A0A9N9NG52"/>
<dbReference type="Proteomes" id="UP000789570">
    <property type="component" value="Unassembled WGS sequence"/>
</dbReference>
<dbReference type="SUPFAM" id="SSF56112">
    <property type="entry name" value="Protein kinase-like (PK-like)"/>
    <property type="match status" value="1"/>
</dbReference>
<evidence type="ECO:0000313" key="2">
    <source>
        <dbReference type="EMBL" id="CAG8734574.1"/>
    </source>
</evidence>
<evidence type="ECO:0000313" key="3">
    <source>
        <dbReference type="Proteomes" id="UP000789570"/>
    </source>
</evidence>
<sequence>MESSPNILGWVEPSLKFDNNTVNLIQSIGVGRTSVVYEGKHNDALVAVKVAKKANYLP</sequence>
<protein>
    <submittedName>
        <fullName evidence="2">6438_t:CDS:1</fullName>
    </submittedName>
</protein>
<keyword evidence="1" id="KW-0067">ATP-binding</keyword>
<reference evidence="2" key="1">
    <citation type="submission" date="2021-06" db="EMBL/GenBank/DDBJ databases">
        <authorList>
            <person name="Kallberg Y."/>
            <person name="Tangrot J."/>
            <person name="Rosling A."/>
        </authorList>
    </citation>
    <scope>NUCLEOTIDE SEQUENCE</scope>
    <source>
        <strain evidence="2">UK204</strain>
    </source>
</reference>
<feature type="binding site" evidence="1">
    <location>
        <position position="53"/>
    </location>
    <ligand>
        <name>ATP</name>
        <dbReference type="ChEBI" id="CHEBI:30616"/>
    </ligand>
</feature>